<reference evidence="2" key="1">
    <citation type="submission" date="2020-08" db="EMBL/GenBank/DDBJ databases">
        <title>Genetic structure, function and evolution of capsule biosynthesis loci in Vibrio parahaemolyticus.</title>
        <authorList>
            <person name="Li L."/>
            <person name="Bian S."/>
        </authorList>
    </citation>
    <scope>NUCLEOTIDE SEQUENCE</scope>
    <source>
        <strain evidence="2">VP301</strain>
    </source>
</reference>
<evidence type="ECO:0000313" key="2">
    <source>
        <dbReference type="EMBL" id="QOS16440.1"/>
    </source>
</evidence>
<dbReference type="PANTHER" id="PTHR12526:SF630">
    <property type="entry name" value="GLYCOSYLTRANSFERASE"/>
    <property type="match status" value="1"/>
</dbReference>
<keyword evidence="2" id="KW-0328">Glycosyltransferase</keyword>
<proteinExistence type="predicted"/>
<dbReference type="GO" id="GO:1901135">
    <property type="term" value="P:carbohydrate derivative metabolic process"/>
    <property type="evidence" value="ECO:0007669"/>
    <property type="project" value="UniProtKB-ARBA"/>
</dbReference>
<feature type="domain" description="Glycosyl transferase family 1" evidence="1">
    <location>
        <begin position="178"/>
        <end position="317"/>
    </location>
</feature>
<dbReference type="GO" id="GO:0016757">
    <property type="term" value="F:glycosyltransferase activity"/>
    <property type="evidence" value="ECO:0007669"/>
    <property type="project" value="UniProtKB-KW"/>
</dbReference>
<organism evidence="2">
    <name type="scientific">Vibrio parahaemolyticus</name>
    <dbReference type="NCBI Taxonomy" id="670"/>
    <lineage>
        <taxon>Bacteria</taxon>
        <taxon>Pseudomonadati</taxon>
        <taxon>Pseudomonadota</taxon>
        <taxon>Gammaproteobacteria</taxon>
        <taxon>Vibrionales</taxon>
        <taxon>Vibrionaceae</taxon>
        <taxon>Vibrio</taxon>
    </lineage>
</organism>
<protein>
    <submittedName>
        <fullName evidence="2">Glycosyltransferase Gtf1</fullName>
        <ecNumber evidence="2">2.4.1.-</ecNumber>
    </submittedName>
</protein>
<dbReference type="PANTHER" id="PTHR12526">
    <property type="entry name" value="GLYCOSYLTRANSFERASE"/>
    <property type="match status" value="1"/>
</dbReference>
<dbReference type="Pfam" id="PF00534">
    <property type="entry name" value="Glycos_transf_1"/>
    <property type="match status" value="1"/>
</dbReference>
<keyword evidence="2" id="KW-0808">Transferase</keyword>
<dbReference type="EC" id="2.4.1.-" evidence="2"/>
<dbReference type="RefSeq" id="WP_025503155.1">
    <property type="nucleotide sequence ID" value="NZ_CP046776.1"/>
</dbReference>
<gene>
    <name evidence="2" type="primary">gtf1</name>
    <name evidence="2" type="ORF">VP301_00023</name>
</gene>
<evidence type="ECO:0000259" key="1">
    <source>
        <dbReference type="Pfam" id="PF00534"/>
    </source>
</evidence>
<dbReference type="AlphaFoldDB" id="A0A7M1VMQ7"/>
<dbReference type="InterPro" id="IPR001296">
    <property type="entry name" value="Glyco_trans_1"/>
</dbReference>
<sequence>MISILSFLKVNNANGVSTFCNNIISIFGSKVKVVSLFNNKEDVHESEICINLPYNKFFKLVNWLTTYRLSALLFSQFIPKDTRTIIINAPSMIRYISSEYKTIAIQHHRIDTLISNKANFNNSRYLIEKFRKTVDKFVVLSEKDRQEAIDKLNLKDEQVVVIPHMVKMEKAQQRLTCNKRLVMLARLDNKQKRFDLVLGAMVECLDWKLDIYGDGPDRNYILGLINSLGLKNVRLHPATNDVENVLESYDVHLMTSDYEGFGFSNIEAMRKGLPLIIRNTFPAAESLIDGNGKLLPSKWSVDEFLLSLDYVSENYKELSYRSLLLSEKFSPEVISKSWNSLIEELENDFDK</sequence>
<dbReference type="Gene3D" id="3.40.50.2000">
    <property type="entry name" value="Glycogen Phosphorylase B"/>
    <property type="match status" value="2"/>
</dbReference>
<name>A0A7M1VMQ7_VIBPH</name>
<dbReference type="SUPFAM" id="SSF53756">
    <property type="entry name" value="UDP-Glycosyltransferase/glycogen phosphorylase"/>
    <property type="match status" value="1"/>
</dbReference>
<accession>A0A7M1VMQ7</accession>
<dbReference type="EMBL" id="MT898051">
    <property type="protein sequence ID" value="QOS16440.1"/>
    <property type="molecule type" value="Genomic_DNA"/>
</dbReference>